<feature type="region of interest" description="Disordered" evidence="1">
    <location>
        <begin position="279"/>
        <end position="405"/>
    </location>
</feature>
<gene>
    <name evidence="2" type="ORF">B7P43_G10424</name>
</gene>
<evidence type="ECO:0000256" key="1">
    <source>
        <dbReference type="SAM" id="MobiDB-lite"/>
    </source>
</evidence>
<feature type="compositionally biased region" description="Polar residues" evidence="1">
    <location>
        <begin position="836"/>
        <end position="846"/>
    </location>
</feature>
<protein>
    <submittedName>
        <fullName evidence="2">Uncharacterized protein</fullName>
    </submittedName>
</protein>
<feature type="compositionally biased region" description="Basic and acidic residues" evidence="1">
    <location>
        <begin position="129"/>
        <end position="141"/>
    </location>
</feature>
<sequence length="1185" mass="131890">MARDVVLSPSRVMMSARSTPNLQQAPPSQQQHQQQPDAAVAVRGENKTSIYSYLHNQSGLNFAPVVQQQTQGDTGSPPPAPPVRDPSSLKCVKYGPGHEKFPSWPVSAAADTPQSMRSAPGGGSHRSKSWTDHTNYPKEKGITYTRPYMKRPNPAFTQQQLKTVMERCEKIPAETFESRPEIVEDSQGRLYLPRVDREGKALGDTEYMVPSPPERDIISKPQLTQADLEEYARSYQDPPQLTRVDLEEYARSYQDPKPQATHLTQADLEEYSRTYDALKPQHQQQQSYAQSEGYHSYVSSTDSITTTPFLDRLRRDSEATTRPGAAPETSWDEHPERERDGSHAGRDSVVTTSSGSASSSETLKWHGSLSDVSVASSSCTHHGSASSSSRQLIAHSARVQTPQRHHSESVLYLGGGNTTQGNGWQAQVQRNNHHNKLRLFPVNTYTVQPIEQQSSSHRYVNEQQNLTRLLSFWKRLHGVLLNMCLKSNHFKVVILYCTIQSRTFCLKKCERTSDSCAFLISMCLIKYVLNFSIFGVSVTTLLDILIVGLPRISIQMLLRLIHVLTNRLIPMSLLPPTLSVAERINELERQQTRYTYLDPDKRHRVSDPTLKAIQKKALLSFYERHHSATARSQTWRSEPQLAQPTSVAPCPQSPPPQPPPRPRASQSSRRASSASDYAGGSWTAVNKENFNSESGSIRDGPRHQHSSSCGSLSTDLLGPLIVGPSISVDDWVPERPPKKPHLRAAFPPPVPERLPSPDLPPPSPPPVLEDEVFASDEPLPPPPPELHSPDRTVVSESHEERTSSPPKQLSQNISSLQRHQDTTVRNLESSSDRSPENGSPVQNESAAQRHGENSVTSPQRQSGNLTQRHPENMTSPQGPSETNVPQISAANNLLSSRHVDGSNQKVQDKYCKNSSLADSNHTLQRQTENGISSQRYPERGLSLPRNTEDCVVPHKRLENIITSQRHLEHSNVTQRHRESATTQKHVGKSNQNQGSVSNEITLQRYHQNGSSLRHLENGTGSQKQAENGNITSRLTDSMNVTQRSIDTNVSMTRHTSILEQMKLQEKPPDSVRITDRMGFRNGEVVLPSKLRLQNFPTAVSNGAGNMPEEPSRTSTSPQMVKQENSVSGKLEQTEGRDRDPRISPSSPTAVSSEGITNDPQHVDETEQKIQEPPAPVTRLAMRCQS</sequence>
<feature type="region of interest" description="Disordered" evidence="1">
    <location>
        <begin position="721"/>
        <end position="885"/>
    </location>
</feature>
<comment type="caution">
    <text evidence="2">The sequence shown here is derived from an EMBL/GenBank/DDBJ whole genome shotgun (WGS) entry which is preliminary data.</text>
</comment>
<feature type="compositionally biased region" description="Polar residues" evidence="1">
    <location>
        <begin position="853"/>
        <end position="885"/>
    </location>
</feature>
<feature type="compositionally biased region" description="Polar residues" evidence="1">
    <location>
        <begin position="1143"/>
        <end position="1159"/>
    </location>
</feature>
<feature type="compositionally biased region" description="Polar residues" evidence="1">
    <location>
        <begin position="980"/>
        <end position="997"/>
    </location>
</feature>
<feature type="compositionally biased region" description="Pro residues" evidence="1">
    <location>
        <begin position="746"/>
        <end position="767"/>
    </location>
</feature>
<name>A0A2J7PHI1_9NEOP</name>
<feature type="compositionally biased region" description="Polar residues" evidence="1">
    <location>
        <begin position="630"/>
        <end position="646"/>
    </location>
</feature>
<feature type="compositionally biased region" description="Polar residues" evidence="1">
    <location>
        <begin position="1112"/>
        <end position="1127"/>
    </location>
</feature>
<evidence type="ECO:0000313" key="3">
    <source>
        <dbReference type="Proteomes" id="UP000235965"/>
    </source>
</evidence>
<feature type="compositionally biased region" description="Polar residues" evidence="1">
    <location>
        <begin position="297"/>
        <end position="308"/>
    </location>
</feature>
<keyword evidence="3" id="KW-1185">Reference proteome</keyword>
<reference evidence="2 3" key="1">
    <citation type="submission" date="2017-12" db="EMBL/GenBank/DDBJ databases">
        <title>Hemimetabolous genomes reveal molecular basis of termite eusociality.</title>
        <authorList>
            <person name="Harrison M.C."/>
            <person name="Jongepier E."/>
            <person name="Robertson H.M."/>
            <person name="Arning N."/>
            <person name="Bitard-Feildel T."/>
            <person name="Chao H."/>
            <person name="Childers C.P."/>
            <person name="Dinh H."/>
            <person name="Doddapaneni H."/>
            <person name="Dugan S."/>
            <person name="Gowin J."/>
            <person name="Greiner C."/>
            <person name="Han Y."/>
            <person name="Hu H."/>
            <person name="Hughes D.S.T."/>
            <person name="Huylmans A.-K."/>
            <person name="Kemena C."/>
            <person name="Kremer L.P.M."/>
            <person name="Lee S.L."/>
            <person name="Lopez-Ezquerra A."/>
            <person name="Mallet L."/>
            <person name="Monroy-Kuhn J.M."/>
            <person name="Moser A."/>
            <person name="Murali S.C."/>
            <person name="Muzny D.M."/>
            <person name="Otani S."/>
            <person name="Piulachs M.-D."/>
            <person name="Poelchau M."/>
            <person name="Qu J."/>
            <person name="Schaub F."/>
            <person name="Wada-Katsumata A."/>
            <person name="Worley K.C."/>
            <person name="Xie Q."/>
            <person name="Ylla G."/>
            <person name="Poulsen M."/>
            <person name="Gibbs R.A."/>
            <person name="Schal C."/>
            <person name="Richards S."/>
            <person name="Belles X."/>
            <person name="Korb J."/>
            <person name="Bornberg-Bauer E."/>
        </authorList>
    </citation>
    <scope>NUCLEOTIDE SEQUENCE [LARGE SCALE GENOMIC DNA]</scope>
    <source>
        <tissue evidence="2">Whole body</tissue>
    </source>
</reference>
<evidence type="ECO:0000313" key="2">
    <source>
        <dbReference type="EMBL" id="PNF15783.1"/>
    </source>
</evidence>
<dbReference type="STRING" id="105785.A0A2J7PHI1"/>
<feature type="compositionally biased region" description="Basic and acidic residues" evidence="1">
    <location>
        <begin position="1131"/>
        <end position="1141"/>
    </location>
</feature>
<dbReference type="AlphaFoldDB" id="A0A2J7PHI1"/>
<dbReference type="OrthoDB" id="10063560at2759"/>
<feature type="compositionally biased region" description="Polar residues" evidence="1">
    <location>
        <begin position="803"/>
        <end position="829"/>
    </location>
</feature>
<proteinExistence type="predicted"/>
<dbReference type="EMBL" id="NEVH01025136">
    <property type="protein sequence ID" value="PNF15783.1"/>
    <property type="molecule type" value="Genomic_DNA"/>
</dbReference>
<feature type="region of interest" description="Disordered" evidence="1">
    <location>
        <begin position="630"/>
        <end position="687"/>
    </location>
</feature>
<accession>A0A2J7PHI1</accession>
<feature type="compositionally biased region" description="Polar residues" evidence="1">
    <location>
        <begin position="62"/>
        <end position="74"/>
    </location>
</feature>
<feature type="compositionally biased region" description="Pro residues" evidence="1">
    <location>
        <begin position="651"/>
        <end position="662"/>
    </location>
</feature>
<feature type="region of interest" description="Disordered" evidence="1">
    <location>
        <begin position="1011"/>
        <end position="1044"/>
    </location>
</feature>
<feature type="compositionally biased region" description="Low complexity" evidence="1">
    <location>
        <begin position="348"/>
        <end position="360"/>
    </location>
</feature>
<dbReference type="Proteomes" id="UP000235965">
    <property type="component" value="Unassembled WGS sequence"/>
</dbReference>
<feature type="compositionally biased region" description="Low complexity" evidence="1">
    <location>
        <begin position="368"/>
        <end position="389"/>
    </location>
</feature>
<feature type="region of interest" description="Disordered" evidence="1">
    <location>
        <begin position="692"/>
        <end position="711"/>
    </location>
</feature>
<dbReference type="InParanoid" id="A0A2J7PHI1"/>
<feature type="compositionally biased region" description="Basic and acidic residues" evidence="1">
    <location>
        <begin position="331"/>
        <end position="346"/>
    </location>
</feature>
<feature type="region of interest" description="Disordered" evidence="1">
    <location>
        <begin position="62"/>
        <end position="153"/>
    </location>
</feature>
<feature type="compositionally biased region" description="Polar residues" evidence="1">
    <location>
        <begin position="1018"/>
        <end position="1044"/>
    </location>
</feature>
<feature type="compositionally biased region" description="Low complexity" evidence="1">
    <location>
        <begin position="23"/>
        <end position="39"/>
    </location>
</feature>
<feature type="compositionally biased region" description="Low complexity" evidence="1">
    <location>
        <begin position="663"/>
        <end position="675"/>
    </location>
</feature>
<feature type="region of interest" description="Disordered" evidence="1">
    <location>
        <begin position="1"/>
        <end position="41"/>
    </location>
</feature>
<feature type="compositionally biased region" description="Basic and acidic residues" evidence="1">
    <location>
        <begin position="1160"/>
        <end position="1169"/>
    </location>
</feature>
<feature type="region of interest" description="Disordered" evidence="1">
    <location>
        <begin position="914"/>
        <end position="946"/>
    </location>
</feature>
<feature type="compositionally biased region" description="Polar residues" evidence="1">
    <location>
        <begin position="914"/>
        <end position="935"/>
    </location>
</feature>
<feature type="region of interest" description="Disordered" evidence="1">
    <location>
        <begin position="968"/>
        <end position="997"/>
    </location>
</feature>
<organism evidence="2 3">
    <name type="scientific">Cryptotermes secundus</name>
    <dbReference type="NCBI Taxonomy" id="105785"/>
    <lineage>
        <taxon>Eukaryota</taxon>
        <taxon>Metazoa</taxon>
        <taxon>Ecdysozoa</taxon>
        <taxon>Arthropoda</taxon>
        <taxon>Hexapoda</taxon>
        <taxon>Insecta</taxon>
        <taxon>Pterygota</taxon>
        <taxon>Neoptera</taxon>
        <taxon>Polyneoptera</taxon>
        <taxon>Dictyoptera</taxon>
        <taxon>Blattodea</taxon>
        <taxon>Blattoidea</taxon>
        <taxon>Termitoidae</taxon>
        <taxon>Kalotermitidae</taxon>
        <taxon>Cryptotermitinae</taxon>
        <taxon>Cryptotermes</taxon>
    </lineage>
</organism>
<feature type="compositionally biased region" description="Basic and acidic residues" evidence="1">
    <location>
        <begin position="968"/>
        <end position="979"/>
    </location>
</feature>
<feature type="region of interest" description="Disordered" evidence="1">
    <location>
        <begin position="1097"/>
        <end position="1185"/>
    </location>
</feature>